<proteinExistence type="predicted"/>
<accession>A0ABR0B577</accession>
<organism evidence="2 3">
    <name type="scientific">Daphnia magna</name>
    <dbReference type="NCBI Taxonomy" id="35525"/>
    <lineage>
        <taxon>Eukaryota</taxon>
        <taxon>Metazoa</taxon>
        <taxon>Ecdysozoa</taxon>
        <taxon>Arthropoda</taxon>
        <taxon>Crustacea</taxon>
        <taxon>Branchiopoda</taxon>
        <taxon>Diplostraca</taxon>
        <taxon>Cladocera</taxon>
        <taxon>Anomopoda</taxon>
        <taxon>Daphniidae</taxon>
        <taxon>Daphnia</taxon>
    </lineage>
</organism>
<evidence type="ECO:0000256" key="1">
    <source>
        <dbReference type="SAM" id="Phobius"/>
    </source>
</evidence>
<feature type="transmembrane region" description="Helical" evidence="1">
    <location>
        <begin position="189"/>
        <end position="208"/>
    </location>
</feature>
<protein>
    <submittedName>
        <fullName evidence="2">Uncharacterized protein</fullName>
    </submittedName>
</protein>
<keyword evidence="1" id="KW-1133">Transmembrane helix</keyword>
<keyword evidence="1" id="KW-0812">Transmembrane</keyword>
<reference evidence="2 3" key="1">
    <citation type="journal article" date="2023" name="Nucleic Acids Res.">
        <title>The hologenome of Daphnia magna reveals possible DNA methylation and microbiome-mediated evolution of the host genome.</title>
        <authorList>
            <person name="Chaturvedi A."/>
            <person name="Li X."/>
            <person name="Dhandapani V."/>
            <person name="Marshall H."/>
            <person name="Kissane S."/>
            <person name="Cuenca-Cambronero M."/>
            <person name="Asole G."/>
            <person name="Calvet F."/>
            <person name="Ruiz-Romero M."/>
            <person name="Marangio P."/>
            <person name="Guigo R."/>
            <person name="Rago D."/>
            <person name="Mirbahai L."/>
            <person name="Eastwood N."/>
            <person name="Colbourne J.K."/>
            <person name="Zhou J."/>
            <person name="Mallon E."/>
            <person name="Orsini L."/>
        </authorList>
    </citation>
    <scope>NUCLEOTIDE SEQUENCE [LARGE SCALE GENOMIC DNA]</scope>
    <source>
        <strain evidence="2">LRV0_1</strain>
    </source>
</reference>
<keyword evidence="1" id="KW-0472">Membrane</keyword>
<comment type="caution">
    <text evidence="2">The sequence shown here is derived from an EMBL/GenBank/DDBJ whole genome shotgun (WGS) entry which is preliminary data.</text>
</comment>
<gene>
    <name evidence="2" type="ORF">OUZ56_028873</name>
</gene>
<dbReference type="Proteomes" id="UP001234178">
    <property type="component" value="Unassembled WGS sequence"/>
</dbReference>
<dbReference type="EMBL" id="JAOYFB010000040">
    <property type="protein sequence ID" value="KAK4036836.1"/>
    <property type="molecule type" value="Genomic_DNA"/>
</dbReference>
<sequence length="254" mass="28024">MSCMTGLMVCKCYADEQKLRPTVDMGDTWARTHRCGSGLMASTHWPIIVIVASRALTPETTIERKTCAVSLLDVHLCLQRRHDVPRTWPVSFRVALQVYLRDGRQVVPAVCLPLAAAVPALRKHQQGHVLRSARFPAFLGCKGKPTVWRFSFVAITQFSITTSGPGDGTTLCRRDDVNGEGEDLMLARLRFSFVLVGLSPVVCLYGLLRRRIEGNGERTGRMGGRLGKKEREERLLSRRANKNCGGGGCASGLE</sequence>
<name>A0ABR0B577_9CRUS</name>
<evidence type="ECO:0000313" key="3">
    <source>
        <dbReference type="Proteomes" id="UP001234178"/>
    </source>
</evidence>
<keyword evidence="3" id="KW-1185">Reference proteome</keyword>
<evidence type="ECO:0000313" key="2">
    <source>
        <dbReference type="EMBL" id="KAK4036836.1"/>
    </source>
</evidence>